<dbReference type="GeneID" id="71998209"/>
<evidence type="ECO:0000256" key="1">
    <source>
        <dbReference type="SAM" id="MobiDB-lite"/>
    </source>
</evidence>
<feature type="region of interest" description="Disordered" evidence="1">
    <location>
        <begin position="421"/>
        <end position="456"/>
    </location>
</feature>
<comment type="caution">
    <text evidence="2">The sequence shown here is derived from an EMBL/GenBank/DDBJ whole genome shotgun (WGS) entry which is preliminary data.</text>
</comment>
<dbReference type="EMBL" id="JADCUA010000023">
    <property type="protein sequence ID" value="KAH9832043.1"/>
    <property type="molecule type" value="Genomic_DNA"/>
</dbReference>
<organism evidence="2 3">
    <name type="scientific">Rhodofomes roseus</name>
    <dbReference type="NCBI Taxonomy" id="34475"/>
    <lineage>
        <taxon>Eukaryota</taxon>
        <taxon>Fungi</taxon>
        <taxon>Dikarya</taxon>
        <taxon>Basidiomycota</taxon>
        <taxon>Agaricomycotina</taxon>
        <taxon>Agaricomycetes</taxon>
        <taxon>Polyporales</taxon>
        <taxon>Rhodofomes</taxon>
    </lineage>
</organism>
<accession>A0ABQ8K578</accession>
<keyword evidence="3" id="KW-1185">Reference proteome</keyword>
<evidence type="ECO:0000313" key="2">
    <source>
        <dbReference type="EMBL" id="KAH9832043.1"/>
    </source>
</evidence>
<protein>
    <submittedName>
        <fullName evidence="2">Uncharacterized protein</fullName>
    </submittedName>
</protein>
<sequence>MSKTDVPESLRRDCPDWRVRYAVWGQQWGNPSYATAARLAAADGSSESSFVATPEAPEQVQDATPDVSSTISANVLAQRDGEIVEGDIPAEAGATSYVAGVQYDQEPSRPLFRSPLLPPSAHEQEARANIAEPAALYHASVAPDLYQPQTYASPTGYSLGVAPGMSEPDDVNPQSNTLAASNPYLEYSYDIAGYSYPTLGYANGTHIDAPTGMAGSETTAHWIPNQPATDIYGSLPAARSGSARDDNNFETVISGQSSAASTSLDSSYHRQVAELPSLQTHFDNLVVDADWPQWDRVASDEVLSQEQWLEIIAAAAQQAAPGEPDSVMAMKRDDFGGEYHVSVMEPRLMSERLAGYNAAPFHALEHMPSPAPANQGQNFTPGAAPPAGLLWTDAPSVELAEWLSLPSDFEVDASPDMAMVDDGLRTSHLPGNDQLNPWSGGGASAESSQEAPSHDSWMHQGYWKW</sequence>
<dbReference type="Proteomes" id="UP000814176">
    <property type="component" value="Unassembled WGS sequence"/>
</dbReference>
<evidence type="ECO:0000313" key="3">
    <source>
        <dbReference type="Proteomes" id="UP000814176"/>
    </source>
</evidence>
<name>A0ABQ8K578_9APHY</name>
<dbReference type="RefSeq" id="XP_047775089.1">
    <property type="nucleotide sequence ID" value="XM_047917477.1"/>
</dbReference>
<gene>
    <name evidence="2" type="ORF">C8Q71DRAFT_279270</name>
</gene>
<reference evidence="2 3" key="1">
    <citation type="journal article" date="2021" name="Environ. Microbiol.">
        <title>Gene family expansions and transcriptome signatures uncover fungal adaptations to wood decay.</title>
        <authorList>
            <person name="Hage H."/>
            <person name="Miyauchi S."/>
            <person name="Viragh M."/>
            <person name="Drula E."/>
            <person name="Min B."/>
            <person name="Chaduli D."/>
            <person name="Navarro D."/>
            <person name="Favel A."/>
            <person name="Norest M."/>
            <person name="Lesage-Meessen L."/>
            <person name="Balint B."/>
            <person name="Merenyi Z."/>
            <person name="de Eugenio L."/>
            <person name="Morin E."/>
            <person name="Martinez A.T."/>
            <person name="Baldrian P."/>
            <person name="Stursova M."/>
            <person name="Martinez M.J."/>
            <person name="Novotny C."/>
            <person name="Magnuson J.K."/>
            <person name="Spatafora J.W."/>
            <person name="Maurice S."/>
            <person name="Pangilinan J."/>
            <person name="Andreopoulos W."/>
            <person name="LaButti K."/>
            <person name="Hundley H."/>
            <person name="Na H."/>
            <person name="Kuo A."/>
            <person name="Barry K."/>
            <person name="Lipzen A."/>
            <person name="Henrissat B."/>
            <person name="Riley R."/>
            <person name="Ahrendt S."/>
            <person name="Nagy L.G."/>
            <person name="Grigoriev I.V."/>
            <person name="Martin F."/>
            <person name="Rosso M.N."/>
        </authorList>
    </citation>
    <scope>NUCLEOTIDE SEQUENCE [LARGE SCALE GENOMIC DNA]</scope>
    <source>
        <strain evidence="2 3">CIRM-BRFM 1785</strain>
    </source>
</reference>
<proteinExistence type="predicted"/>